<evidence type="ECO:0000313" key="3">
    <source>
        <dbReference type="EnsemblPlants" id="Pp3c8_11740V3.1"/>
    </source>
</evidence>
<evidence type="ECO:0000313" key="4">
    <source>
        <dbReference type="Proteomes" id="UP000006727"/>
    </source>
</evidence>
<proteinExistence type="predicted"/>
<feature type="compositionally biased region" description="Basic residues" evidence="1">
    <location>
        <begin position="36"/>
        <end position="46"/>
    </location>
</feature>
<feature type="compositionally biased region" description="Polar residues" evidence="1">
    <location>
        <begin position="53"/>
        <end position="74"/>
    </location>
</feature>
<feature type="region of interest" description="Disordered" evidence="1">
    <location>
        <begin position="1"/>
        <end position="74"/>
    </location>
</feature>
<dbReference type="AlphaFoldDB" id="A0A2K1K6V7"/>
<dbReference type="Proteomes" id="UP000006727">
    <property type="component" value="Chromosome 8"/>
</dbReference>
<name>A0A2K1K6V7_PHYPA</name>
<evidence type="ECO:0000256" key="1">
    <source>
        <dbReference type="SAM" id="MobiDB-lite"/>
    </source>
</evidence>
<organism evidence="2">
    <name type="scientific">Physcomitrium patens</name>
    <name type="common">Spreading-leaved earth moss</name>
    <name type="synonym">Physcomitrella patens</name>
    <dbReference type="NCBI Taxonomy" id="3218"/>
    <lineage>
        <taxon>Eukaryota</taxon>
        <taxon>Viridiplantae</taxon>
        <taxon>Streptophyta</taxon>
        <taxon>Embryophyta</taxon>
        <taxon>Bryophyta</taxon>
        <taxon>Bryophytina</taxon>
        <taxon>Bryopsida</taxon>
        <taxon>Funariidae</taxon>
        <taxon>Funariales</taxon>
        <taxon>Funariaceae</taxon>
        <taxon>Physcomitrium</taxon>
    </lineage>
</organism>
<feature type="region of interest" description="Disordered" evidence="1">
    <location>
        <begin position="375"/>
        <end position="395"/>
    </location>
</feature>
<gene>
    <name evidence="2" type="ORF">PHYPA_011402</name>
</gene>
<protein>
    <submittedName>
        <fullName evidence="2 3">Uncharacterized protein</fullName>
    </submittedName>
</protein>
<dbReference type="EnsemblPlants" id="Pp3c8_11740V3.1">
    <property type="protein sequence ID" value="Pp3c8_11740V3.1"/>
    <property type="gene ID" value="Pp3c8_11740"/>
</dbReference>
<sequence length="451" mass="50323">MAEGSNNVQDREKVTKKKSRKTLSKKDAHNSPEHKVAKRSPKKARSRKDIHSPSDTIRQSQPQKCLQQTHRSSSCLKERNVVAQPGNNQPGWNYSIKTPSKIHQYVEWCGSPQVPERKKKSEVEIPRRIRLQSSVTSRIGRTAVSMQPKTRNITQPLQSRDVGTQATSRTTSKAEVPIIEMAQKSRLSTSHVHQNGLSALVTERSFKKGILKVGKKSDTGGNNNAQPAHSEVMNNLREEQSGFATTEVSESTEPRLIIKVVLFQDWRLGTLKGPDRPAGDHWQKAESHEGSLLQVENQKHQDRRFPQKKAIMTEQGMSVRHLEGLIDGDRAKTSPLSSKVGSQSIANYPIFEESARGYANFLYRPGAGWLNVGSETMSSRSSGPSEKGIKPQSCEANKSTSEIVLAVSSANARRQEMRKALIQRLGGEMQRKKFLDSKNCADSKHSQCRCC</sequence>
<reference evidence="3" key="3">
    <citation type="submission" date="2020-12" db="UniProtKB">
        <authorList>
            <consortium name="EnsemblPlants"/>
        </authorList>
    </citation>
    <scope>IDENTIFICATION</scope>
</reference>
<feature type="compositionally biased region" description="Basic residues" evidence="1">
    <location>
        <begin position="14"/>
        <end position="23"/>
    </location>
</feature>
<feature type="compositionally biased region" description="Basic and acidic residues" evidence="1">
    <location>
        <begin position="24"/>
        <end position="35"/>
    </location>
</feature>
<evidence type="ECO:0000313" key="2">
    <source>
        <dbReference type="EMBL" id="PNR49506.1"/>
    </source>
</evidence>
<feature type="compositionally biased region" description="Polar residues" evidence="1">
    <location>
        <begin position="375"/>
        <end position="384"/>
    </location>
</feature>
<accession>A0A2K1K6V7</accession>
<dbReference type="PaxDb" id="3218-PP1S62_95V6.1"/>
<dbReference type="InParanoid" id="A0A2K1K6V7"/>
<reference evidence="2 4" key="2">
    <citation type="journal article" date="2018" name="Plant J.">
        <title>The Physcomitrella patens chromosome-scale assembly reveals moss genome structure and evolution.</title>
        <authorList>
            <person name="Lang D."/>
            <person name="Ullrich K.K."/>
            <person name="Murat F."/>
            <person name="Fuchs J."/>
            <person name="Jenkins J."/>
            <person name="Haas F.B."/>
            <person name="Piednoel M."/>
            <person name="Gundlach H."/>
            <person name="Van Bel M."/>
            <person name="Meyberg R."/>
            <person name="Vives C."/>
            <person name="Morata J."/>
            <person name="Symeonidi A."/>
            <person name="Hiss M."/>
            <person name="Muchero W."/>
            <person name="Kamisugi Y."/>
            <person name="Saleh O."/>
            <person name="Blanc G."/>
            <person name="Decker E.L."/>
            <person name="van Gessel N."/>
            <person name="Grimwood J."/>
            <person name="Hayes R.D."/>
            <person name="Graham S.W."/>
            <person name="Gunter L.E."/>
            <person name="McDaniel S.F."/>
            <person name="Hoernstein S.N.W."/>
            <person name="Larsson A."/>
            <person name="Li F.W."/>
            <person name="Perroud P.F."/>
            <person name="Phillips J."/>
            <person name="Ranjan P."/>
            <person name="Rokshar D.S."/>
            <person name="Rothfels C.J."/>
            <person name="Schneider L."/>
            <person name="Shu S."/>
            <person name="Stevenson D.W."/>
            <person name="Thummler F."/>
            <person name="Tillich M."/>
            <person name="Villarreal Aguilar J.C."/>
            <person name="Widiez T."/>
            <person name="Wong G.K."/>
            <person name="Wymore A."/>
            <person name="Zhang Y."/>
            <person name="Zimmer A.D."/>
            <person name="Quatrano R.S."/>
            <person name="Mayer K.F.X."/>
            <person name="Goodstein D."/>
            <person name="Casacuberta J.M."/>
            <person name="Vandepoele K."/>
            <person name="Reski R."/>
            <person name="Cuming A.C."/>
            <person name="Tuskan G.A."/>
            <person name="Maumus F."/>
            <person name="Salse J."/>
            <person name="Schmutz J."/>
            <person name="Rensing S.A."/>
        </authorList>
    </citation>
    <scope>NUCLEOTIDE SEQUENCE [LARGE SCALE GENOMIC DNA]</scope>
    <source>
        <strain evidence="3 4">cv. Gransden 2004</strain>
    </source>
</reference>
<keyword evidence="4" id="KW-1185">Reference proteome</keyword>
<dbReference type="EMBL" id="ABEU02000008">
    <property type="protein sequence ID" value="PNR49506.1"/>
    <property type="molecule type" value="Genomic_DNA"/>
</dbReference>
<dbReference type="Gramene" id="Pp3c8_11740V3.1">
    <property type="protein sequence ID" value="Pp3c8_11740V3.1"/>
    <property type="gene ID" value="Pp3c8_11740"/>
</dbReference>
<reference evidence="2 4" key="1">
    <citation type="journal article" date="2008" name="Science">
        <title>The Physcomitrella genome reveals evolutionary insights into the conquest of land by plants.</title>
        <authorList>
            <person name="Rensing S."/>
            <person name="Lang D."/>
            <person name="Zimmer A."/>
            <person name="Terry A."/>
            <person name="Salamov A."/>
            <person name="Shapiro H."/>
            <person name="Nishiyama T."/>
            <person name="Perroud P.-F."/>
            <person name="Lindquist E."/>
            <person name="Kamisugi Y."/>
            <person name="Tanahashi T."/>
            <person name="Sakakibara K."/>
            <person name="Fujita T."/>
            <person name="Oishi K."/>
            <person name="Shin-I T."/>
            <person name="Kuroki Y."/>
            <person name="Toyoda A."/>
            <person name="Suzuki Y."/>
            <person name="Hashimoto A."/>
            <person name="Yamaguchi K."/>
            <person name="Sugano A."/>
            <person name="Kohara Y."/>
            <person name="Fujiyama A."/>
            <person name="Anterola A."/>
            <person name="Aoki S."/>
            <person name="Ashton N."/>
            <person name="Barbazuk W.B."/>
            <person name="Barker E."/>
            <person name="Bennetzen J."/>
            <person name="Bezanilla M."/>
            <person name="Blankenship R."/>
            <person name="Cho S.H."/>
            <person name="Dutcher S."/>
            <person name="Estelle M."/>
            <person name="Fawcett J.A."/>
            <person name="Gundlach H."/>
            <person name="Hanada K."/>
            <person name="Heyl A."/>
            <person name="Hicks K.A."/>
            <person name="Hugh J."/>
            <person name="Lohr M."/>
            <person name="Mayer K."/>
            <person name="Melkozernov A."/>
            <person name="Murata T."/>
            <person name="Nelson D."/>
            <person name="Pils B."/>
            <person name="Prigge M."/>
            <person name="Reiss B."/>
            <person name="Renner T."/>
            <person name="Rombauts S."/>
            <person name="Rushton P."/>
            <person name="Sanderfoot A."/>
            <person name="Schween G."/>
            <person name="Shiu S.-H."/>
            <person name="Stueber K."/>
            <person name="Theodoulou F.L."/>
            <person name="Tu H."/>
            <person name="Van de Peer Y."/>
            <person name="Verrier P.J."/>
            <person name="Waters E."/>
            <person name="Wood A."/>
            <person name="Yang L."/>
            <person name="Cove D."/>
            <person name="Cuming A."/>
            <person name="Hasebe M."/>
            <person name="Lucas S."/>
            <person name="Mishler D.B."/>
            <person name="Reski R."/>
            <person name="Grigoriev I."/>
            <person name="Quatrano R.S."/>
            <person name="Boore J.L."/>
        </authorList>
    </citation>
    <scope>NUCLEOTIDE SEQUENCE [LARGE SCALE GENOMIC DNA]</scope>
    <source>
        <strain evidence="3 4">cv. Gransden 2004</strain>
    </source>
</reference>